<dbReference type="InterPro" id="IPR004107">
    <property type="entry name" value="Integrase_SAM-like_N"/>
</dbReference>
<keyword evidence="2" id="KW-0229">DNA integration</keyword>
<keyword evidence="3 5" id="KW-0238">DNA-binding</keyword>
<evidence type="ECO:0000256" key="1">
    <source>
        <dbReference type="ARBA" id="ARBA00008857"/>
    </source>
</evidence>
<dbReference type="PANTHER" id="PTHR30349">
    <property type="entry name" value="PHAGE INTEGRASE-RELATED"/>
    <property type="match status" value="1"/>
</dbReference>
<evidence type="ECO:0000256" key="3">
    <source>
        <dbReference type="ARBA" id="ARBA00023125"/>
    </source>
</evidence>
<dbReference type="Pfam" id="PF02899">
    <property type="entry name" value="Phage_int_SAM_1"/>
    <property type="match status" value="1"/>
</dbReference>
<dbReference type="PANTHER" id="PTHR30349:SF41">
    <property type="entry name" value="INTEGRASE_RECOMBINASE PROTEIN MJ0367-RELATED"/>
    <property type="match status" value="1"/>
</dbReference>
<evidence type="ECO:0000259" key="6">
    <source>
        <dbReference type="PROSITE" id="PS51898"/>
    </source>
</evidence>
<dbReference type="Gene3D" id="1.10.443.10">
    <property type="entry name" value="Intergrase catalytic core"/>
    <property type="match status" value="1"/>
</dbReference>
<dbReference type="Gene3D" id="1.10.150.130">
    <property type="match status" value="1"/>
</dbReference>
<accession>H5SIM4</accession>
<dbReference type="InterPro" id="IPR002104">
    <property type="entry name" value="Integrase_catalytic"/>
</dbReference>
<dbReference type="GO" id="GO:0006310">
    <property type="term" value="P:DNA recombination"/>
    <property type="evidence" value="ECO:0007669"/>
    <property type="project" value="UniProtKB-KW"/>
</dbReference>
<evidence type="ECO:0000256" key="5">
    <source>
        <dbReference type="PROSITE-ProRule" id="PRU01248"/>
    </source>
</evidence>
<dbReference type="InterPro" id="IPR044068">
    <property type="entry name" value="CB"/>
</dbReference>
<dbReference type="GO" id="GO:0003677">
    <property type="term" value="F:DNA binding"/>
    <property type="evidence" value="ECO:0007669"/>
    <property type="project" value="UniProtKB-UniRule"/>
</dbReference>
<dbReference type="InterPro" id="IPR013762">
    <property type="entry name" value="Integrase-like_cat_sf"/>
</dbReference>
<feature type="domain" description="Tyr recombinase" evidence="6">
    <location>
        <begin position="149"/>
        <end position="341"/>
    </location>
</feature>
<name>H5SIM4_9BACT</name>
<dbReference type="GO" id="GO:0015074">
    <property type="term" value="P:DNA integration"/>
    <property type="evidence" value="ECO:0007669"/>
    <property type="project" value="UniProtKB-KW"/>
</dbReference>
<keyword evidence="4" id="KW-0233">DNA recombination</keyword>
<evidence type="ECO:0000259" key="7">
    <source>
        <dbReference type="PROSITE" id="PS51900"/>
    </source>
</evidence>
<dbReference type="PROSITE" id="PS51898">
    <property type="entry name" value="TYR_RECOMBINASE"/>
    <property type="match status" value="1"/>
</dbReference>
<dbReference type="InterPro" id="IPR010998">
    <property type="entry name" value="Integrase_recombinase_N"/>
</dbReference>
<comment type="similarity">
    <text evidence="1">Belongs to the 'phage' integrase family.</text>
</comment>
<dbReference type="PROSITE" id="PS51900">
    <property type="entry name" value="CB"/>
    <property type="match status" value="1"/>
</dbReference>
<sequence>MPNTIVSNNKQPAMPRRSTLLIPGAEDTFTPVALSHEEIAELVARYIISLEGYSPQSVGTYKRCLREFVYYVASVDRRFRFTPACIERYREYLLHRKRRRRGSGVGLTEVAMSQYMTALRRFCQFLVECGVLEKNPARLVSGGKRPMRYHRRALTLDELDRLLAVLNGDDEEHLRDRAMVLLMLGAGLSEVELHHLDVGDIERIGKQSIARVRSKGKRLKTDTVLLPPAAVDALRRYMALFEPLEPQQPVFRSMSRRSHGKRLSIRWMHTAIEGRFEEAGIRSEKDTLRLTPFSLRHTGGIILAESGVPIEHLMERWRIYWRPTAERYYKLAGTLGSDRRPDIQQLVLVASRTRSSRHGAP</sequence>
<dbReference type="SUPFAM" id="SSF56349">
    <property type="entry name" value="DNA breaking-rejoining enzymes"/>
    <property type="match status" value="1"/>
</dbReference>
<evidence type="ECO:0000313" key="8">
    <source>
        <dbReference type="EMBL" id="BAL56010.1"/>
    </source>
</evidence>
<evidence type="ECO:0000256" key="2">
    <source>
        <dbReference type="ARBA" id="ARBA00022908"/>
    </source>
</evidence>
<dbReference type="Pfam" id="PF00589">
    <property type="entry name" value="Phage_integrase"/>
    <property type="match status" value="1"/>
</dbReference>
<reference evidence="8" key="1">
    <citation type="journal article" date="2005" name="Environ. Microbiol.">
        <title>Genetic and functional properties of uncultivated thermophilic crenarchaeotes from a subsurface gold mine as revealed by analysis of genome fragments.</title>
        <authorList>
            <person name="Nunoura T."/>
            <person name="Hirayama H."/>
            <person name="Takami H."/>
            <person name="Oida H."/>
            <person name="Nishi S."/>
            <person name="Shimamura S."/>
            <person name="Suzuki Y."/>
            <person name="Inagaki F."/>
            <person name="Takai K."/>
            <person name="Nealson K.H."/>
            <person name="Horikoshi K."/>
        </authorList>
    </citation>
    <scope>NUCLEOTIDE SEQUENCE</scope>
</reference>
<dbReference type="InterPro" id="IPR050090">
    <property type="entry name" value="Tyrosine_recombinase_XerCD"/>
</dbReference>
<gene>
    <name evidence="8" type="ORF">HGMM_F33H03C19</name>
</gene>
<proteinExistence type="inferred from homology"/>
<reference evidence="8" key="2">
    <citation type="journal article" date="2012" name="PLoS ONE">
        <title>A Deeply Branching Thermophilic Bacterium with an Ancient Acetyl-CoA Pathway Dominates a Subsurface Ecosystem.</title>
        <authorList>
            <person name="Takami H."/>
            <person name="Noguchi H."/>
            <person name="Takaki Y."/>
            <person name="Uchiyama I."/>
            <person name="Toyoda A."/>
            <person name="Nishi S."/>
            <person name="Chee G.-J."/>
            <person name="Arai W."/>
            <person name="Nunoura T."/>
            <person name="Itoh T."/>
            <person name="Hattori M."/>
            <person name="Takai K."/>
        </authorList>
    </citation>
    <scope>NUCLEOTIDE SEQUENCE</scope>
</reference>
<feature type="domain" description="Core-binding (CB)" evidence="7">
    <location>
        <begin position="37"/>
        <end position="127"/>
    </location>
</feature>
<dbReference type="InterPro" id="IPR011010">
    <property type="entry name" value="DNA_brk_join_enz"/>
</dbReference>
<dbReference type="EMBL" id="AP011735">
    <property type="protein sequence ID" value="BAL56010.1"/>
    <property type="molecule type" value="Genomic_DNA"/>
</dbReference>
<evidence type="ECO:0000256" key="4">
    <source>
        <dbReference type="ARBA" id="ARBA00023172"/>
    </source>
</evidence>
<dbReference type="AlphaFoldDB" id="H5SIM4"/>
<protein>
    <submittedName>
        <fullName evidence="8">Phage integrase family site specific recombinase</fullName>
    </submittedName>
</protein>
<organism evidence="8">
    <name type="scientific">uncultured Bacteroidota bacterium</name>
    <dbReference type="NCBI Taxonomy" id="152509"/>
    <lineage>
        <taxon>Bacteria</taxon>
        <taxon>Pseudomonadati</taxon>
        <taxon>Bacteroidota</taxon>
        <taxon>environmental samples</taxon>
    </lineage>
</organism>